<dbReference type="SUPFAM" id="SSF52980">
    <property type="entry name" value="Restriction endonuclease-like"/>
    <property type="match status" value="1"/>
</dbReference>
<dbReference type="Gene3D" id="1.10.10.160">
    <property type="match status" value="1"/>
</dbReference>
<dbReference type="InterPro" id="IPR013986">
    <property type="entry name" value="DExx_box_DNA_helicase_dom_sf"/>
</dbReference>
<evidence type="ECO:0000256" key="4">
    <source>
        <dbReference type="ARBA" id="ARBA00022763"/>
    </source>
</evidence>
<dbReference type="Pfam" id="PF12705">
    <property type="entry name" value="PDDEXK_1"/>
    <property type="match status" value="1"/>
</dbReference>
<dbReference type="STRING" id="1618436.UV59_C0002G0042"/>
<comment type="catalytic activity">
    <reaction evidence="14">
        <text>ATP + H2O = ADP + phosphate + H(+)</text>
        <dbReference type="Rhea" id="RHEA:13065"/>
        <dbReference type="ChEBI" id="CHEBI:15377"/>
        <dbReference type="ChEBI" id="CHEBI:15378"/>
        <dbReference type="ChEBI" id="CHEBI:30616"/>
        <dbReference type="ChEBI" id="CHEBI:43474"/>
        <dbReference type="ChEBI" id="CHEBI:456216"/>
        <dbReference type="EC" id="5.6.2.4"/>
    </reaction>
</comment>
<dbReference type="GO" id="GO:0003677">
    <property type="term" value="F:DNA binding"/>
    <property type="evidence" value="ECO:0007669"/>
    <property type="project" value="UniProtKB-KW"/>
</dbReference>
<evidence type="ECO:0000256" key="5">
    <source>
        <dbReference type="ARBA" id="ARBA00022801"/>
    </source>
</evidence>
<evidence type="ECO:0000256" key="13">
    <source>
        <dbReference type="ARBA" id="ARBA00034808"/>
    </source>
</evidence>
<keyword evidence="6 15" id="KW-0347">Helicase</keyword>
<evidence type="ECO:0000256" key="7">
    <source>
        <dbReference type="ARBA" id="ARBA00022839"/>
    </source>
</evidence>
<evidence type="ECO:0000313" key="18">
    <source>
        <dbReference type="EMBL" id="KKS86167.1"/>
    </source>
</evidence>
<dbReference type="InterPro" id="IPR027417">
    <property type="entry name" value="P-loop_NTPase"/>
</dbReference>
<feature type="binding site" evidence="15">
    <location>
        <begin position="28"/>
        <end position="35"/>
    </location>
    <ligand>
        <name>ATP</name>
        <dbReference type="ChEBI" id="CHEBI:30616"/>
    </ligand>
</feature>
<dbReference type="CDD" id="cd17932">
    <property type="entry name" value="DEXQc_UvrD"/>
    <property type="match status" value="1"/>
</dbReference>
<keyword evidence="2" id="KW-0540">Nuclease</keyword>
<dbReference type="InterPro" id="IPR011604">
    <property type="entry name" value="PDDEXK-like_dom_sf"/>
</dbReference>
<dbReference type="Gene3D" id="3.40.50.300">
    <property type="entry name" value="P-loop containing nucleotide triphosphate hydrolases"/>
    <property type="match status" value="2"/>
</dbReference>
<evidence type="ECO:0000256" key="2">
    <source>
        <dbReference type="ARBA" id="ARBA00022722"/>
    </source>
</evidence>
<dbReference type="SUPFAM" id="SSF52540">
    <property type="entry name" value="P-loop containing nucleoside triphosphate hydrolases"/>
    <property type="match status" value="1"/>
</dbReference>
<dbReference type="EMBL" id="LCFB01000002">
    <property type="protein sequence ID" value="KKS86167.1"/>
    <property type="molecule type" value="Genomic_DNA"/>
</dbReference>
<dbReference type="PATRIC" id="fig|1618436.3.peg.128"/>
<organism evidence="18 19">
    <name type="scientific">Candidatus Gottesmanbacteria bacterium GW2011_GWA1_43_11</name>
    <dbReference type="NCBI Taxonomy" id="1618436"/>
    <lineage>
        <taxon>Bacteria</taxon>
        <taxon>Candidatus Gottesmaniibacteriota</taxon>
    </lineage>
</organism>
<dbReference type="AlphaFoldDB" id="A0A0G1CL25"/>
<dbReference type="PANTHER" id="PTHR11070">
    <property type="entry name" value="UVRD / RECB / PCRA DNA HELICASE FAMILY MEMBER"/>
    <property type="match status" value="1"/>
</dbReference>
<proteinExistence type="inferred from homology"/>
<evidence type="ECO:0000256" key="11">
    <source>
        <dbReference type="ARBA" id="ARBA00023235"/>
    </source>
</evidence>
<dbReference type="PROSITE" id="PS51217">
    <property type="entry name" value="UVRD_HELICASE_CTER"/>
    <property type="match status" value="1"/>
</dbReference>
<comment type="catalytic activity">
    <reaction evidence="12">
        <text>Couples ATP hydrolysis with the unwinding of duplex DNA by translocating in the 3'-5' direction.</text>
        <dbReference type="EC" id="5.6.2.4"/>
    </reaction>
</comment>
<dbReference type="PROSITE" id="PS51198">
    <property type="entry name" value="UVRD_HELICASE_ATP_BIND"/>
    <property type="match status" value="1"/>
</dbReference>
<evidence type="ECO:0000259" key="16">
    <source>
        <dbReference type="PROSITE" id="PS51198"/>
    </source>
</evidence>
<keyword evidence="3 15" id="KW-0547">Nucleotide-binding</keyword>
<dbReference type="InterPro" id="IPR011335">
    <property type="entry name" value="Restrct_endonuc-II-like"/>
</dbReference>
<dbReference type="Gene3D" id="3.90.320.10">
    <property type="match status" value="1"/>
</dbReference>
<dbReference type="Pfam" id="PF13361">
    <property type="entry name" value="UvrD_C"/>
    <property type="match status" value="1"/>
</dbReference>
<dbReference type="InterPro" id="IPR000212">
    <property type="entry name" value="DNA_helicase_UvrD/REP"/>
</dbReference>
<reference evidence="18 19" key="1">
    <citation type="journal article" date="2015" name="Nature">
        <title>rRNA introns, odd ribosomes, and small enigmatic genomes across a large radiation of phyla.</title>
        <authorList>
            <person name="Brown C.T."/>
            <person name="Hug L.A."/>
            <person name="Thomas B.C."/>
            <person name="Sharon I."/>
            <person name="Castelle C.J."/>
            <person name="Singh A."/>
            <person name="Wilkins M.J."/>
            <person name="Williams K.H."/>
            <person name="Banfield J.F."/>
        </authorList>
    </citation>
    <scope>NUCLEOTIDE SEQUENCE [LARGE SCALE GENOMIC DNA]</scope>
</reference>
<dbReference type="GO" id="GO:0000725">
    <property type="term" value="P:recombinational repair"/>
    <property type="evidence" value="ECO:0007669"/>
    <property type="project" value="TreeGrafter"/>
</dbReference>
<keyword evidence="7" id="KW-0269">Exonuclease</keyword>
<dbReference type="GO" id="GO:0004527">
    <property type="term" value="F:exonuclease activity"/>
    <property type="evidence" value="ECO:0007669"/>
    <property type="project" value="UniProtKB-KW"/>
</dbReference>
<keyword evidence="11" id="KW-0413">Isomerase</keyword>
<sequence length="991" mass="114092">MHDHQEKVLNSEQEAAVHYGAGPLLIIAGAGTGKTTVITERIKHLIVSGLAKPAEVLALTFTEKAAREMEERVDKAMPYGYTQMWISTFHSFCEQILKQEAIQIGLNPGYHLLSEADATQLLRKNLFKLELDYFRPLGNPTKFISGMLQHFSRLQDEDVSPSQYSDWIKTQNSELNDQSEEKLLEFKKYLELANIYKAYEELKIKEGLMDFADLIANTLLLFRSRPNIVESYRAKFKYVLVDEFQDTNIAQYELIKLLAPPHKTPNLTVVGDDNQSIYKFRGAAISNILHFKEDYPQAAQIVLNQNYRSYQYILDGSYYLIKHNDPDTLEAKMGISKKLKSTRSTNKKLQIELLHAERIENEADVVAKEIKRLVTKTGSDLNEKRSEPYFWKDVALLIRANNHAEPFTRAFTRHGIPYQFLGPGQLFRQPEIKDLIAYLQVLTDFTHDPSFYRVLSMDYFSIVARDLVAVTAFSRRYGISLFEGMETVVGEKQIEKINAPLISEASKQKLTTIMQMIKRHLALLTKETAGQLLYYFLANTGMIKNILEYKFPIDEHKAQNIMKFFGKLKTYESEHEDASVTTVLDWIILRMELGDSPLATDTDWTENDAVNILTVHSAKGLEFPVVFLVNLVSARFPTRERSEQIPIPEALIRETLPEGDFHEEEERRLFYVGMTRARDRLFFTAANFYGEGKREKKMSPFVYEVLGEISTDVIKQTEEQLSLLDWKKVHPEATSEGLPSKHPITYLSYSQIDTFRMCPLHYKLRYLLKIQPSPAPALSFGTSMHAALKDIYELVKAGEKVKPENLEELLQKNWVREGYKDKQYEQAMWHKGVRFLQEFYKTEFRPEAKILALENTFTVAITKTQEGFLKIGGKIDRIDDLGNGGIEIIDYKTGRVPAKRKLDTNLQLSMYALAATQIKEAPFNRKPEQVKLSLYFFDTQEKISTTRTSKQLEKDRETIREIAKEIETSDFKCSGSELCVNCEYKLFCGIE</sequence>
<feature type="domain" description="UvrD-like helicase C-terminal" evidence="17">
    <location>
        <begin position="311"/>
        <end position="620"/>
    </location>
</feature>
<accession>A0A0G1CL25</accession>
<evidence type="ECO:0000256" key="1">
    <source>
        <dbReference type="ARBA" id="ARBA00009922"/>
    </source>
</evidence>
<dbReference type="Pfam" id="PF00580">
    <property type="entry name" value="UvrD-helicase"/>
    <property type="match status" value="1"/>
</dbReference>
<keyword evidence="4" id="KW-0227">DNA damage</keyword>
<dbReference type="GO" id="GO:0005829">
    <property type="term" value="C:cytosol"/>
    <property type="evidence" value="ECO:0007669"/>
    <property type="project" value="TreeGrafter"/>
</dbReference>
<keyword evidence="10" id="KW-0234">DNA repair</keyword>
<name>A0A0G1CL25_9BACT</name>
<dbReference type="InterPro" id="IPR014017">
    <property type="entry name" value="DNA_helicase_UvrD-like_C"/>
</dbReference>
<dbReference type="GO" id="GO:0043138">
    <property type="term" value="F:3'-5' DNA helicase activity"/>
    <property type="evidence" value="ECO:0007669"/>
    <property type="project" value="UniProtKB-EC"/>
</dbReference>
<comment type="similarity">
    <text evidence="1">Belongs to the helicase family. UvrD subfamily.</text>
</comment>
<dbReference type="InterPro" id="IPR014016">
    <property type="entry name" value="UvrD-like_ATP-bd"/>
</dbReference>
<dbReference type="Proteomes" id="UP000034543">
    <property type="component" value="Unassembled WGS sequence"/>
</dbReference>
<protein>
    <recommendedName>
        <fullName evidence="13">DNA 3'-5' helicase</fullName>
        <ecNumber evidence="13">5.6.2.4</ecNumber>
    </recommendedName>
</protein>
<dbReference type="Gene3D" id="1.10.486.10">
    <property type="entry name" value="PCRA, domain 4"/>
    <property type="match status" value="1"/>
</dbReference>
<keyword evidence="8 15" id="KW-0067">ATP-binding</keyword>
<dbReference type="GO" id="GO:0033202">
    <property type="term" value="C:DNA helicase complex"/>
    <property type="evidence" value="ECO:0007669"/>
    <property type="project" value="TreeGrafter"/>
</dbReference>
<evidence type="ECO:0000256" key="6">
    <source>
        <dbReference type="ARBA" id="ARBA00022806"/>
    </source>
</evidence>
<evidence type="ECO:0000256" key="12">
    <source>
        <dbReference type="ARBA" id="ARBA00034617"/>
    </source>
</evidence>
<dbReference type="InterPro" id="IPR038726">
    <property type="entry name" value="PDDEXK_AddAB-type"/>
</dbReference>
<evidence type="ECO:0000256" key="8">
    <source>
        <dbReference type="ARBA" id="ARBA00022840"/>
    </source>
</evidence>
<keyword evidence="5 15" id="KW-0378">Hydrolase</keyword>
<keyword evidence="9" id="KW-0238">DNA-binding</keyword>
<evidence type="ECO:0000256" key="14">
    <source>
        <dbReference type="ARBA" id="ARBA00048988"/>
    </source>
</evidence>
<gene>
    <name evidence="18" type="ORF">UV59_C0002G0042</name>
</gene>
<evidence type="ECO:0000256" key="3">
    <source>
        <dbReference type="ARBA" id="ARBA00022741"/>
    </source>
</evidence>
<evidence type="ECO:0000256" key="10">
    <source>
        <dbReference type="ARBA" id="ARBA00023204"/>
    </source>
</evidence>
<dbReference type="GO" id="GO:0005524">
    <property type="term" value="F:ATP binding"/>
    <property type="evidence" value="ECO:0007669"/>
    <property type="project" value="UniProtKB-UniRule"/>
</dbReference>
<evidence type="ECO:0000256" key="9">
    <source>
        <dbReference type="ARBA" id="ARBA00023125"/>
    </source>
</evidence>
<comment type="caution">
    <text evidence="18">The sequence shown here is derived from an EMBL/GenBank/DDBJ whole genome shotgun (WGS) entry which is preliminary data.</text>
</comment>
<evidence type="ECO:0000259" key="17">
    <source>
        <dbReference type="PROSITE" id="PS51217"/>
    </source>
</evidence>
<evidence type="ECO:0000313" key="19">
    <source>
        <dbReference type="Proteomes" id="UP000034543"/>
    </source>
</evidence>
<dbReference type="EC" id="5.6.2.4" evidence="13"/>
<feature type="domain" description="UvrD-like helicase ATP-binding" evidence="16">
    <location>
        <begin position="7"/>
        <end position="310"/>
    </location>
</feature>
<evidence type="ECO:0000256" key="15">
    <source>
        <dbReference type="PROSITE-ProRule" id="PRU00560"/>
    </source>
</evidence>
<dbReference type="PANTHER" id="PTHR11070:SF48">
    <property type="entry name" value="ATP-DEPENDENT HELICASE_NUCLEASE SUBUNIT A"/>
    <property type="match status" value="1"/>
</dbReference>